<dbReference type="EMBL" id="CP009498">
    <property type="protein sequence ID" value="AKL97653.1"/>
    <property type="molecule type" value="Genomic_DNA"/>
</dbReference>
<dbReference type="Pfam" id="PF01148">
    <property type="entry name" value="CTP_transf_1"/>
    <property type="match status" value="1"/>
</dbReference>
<dbReference type="PANTHER" id="PTHR46382:SF1">
    <property type="entry name" value="PHOSPHATIDATE CYTIDYLYLTRANSFERASE"/>
    <property type="match status" value="1"/>
</dbReference>
<keyword evidence="13 19" id="KW-1133">Transmembrane helix</keyword>
<comment type="catalytic activity">
    <reaction evidence="1 18">
        <text>a 1,2-diacyl-sn-glycero-3-phosphate + CTP + H(+) = a CDP-1,2-diacyl-sn-glycerol + diphosphate</text>
        <dbReference type="Rhea" id="RHEA:16229"/>
        <dbReference type="ChEBI" id="CHEBI:15378"/>
        <dbReference type="ChEBI" id="CHEBI:33019"/>
        <dbReference type="ChEBI" id="CHEBI:37563"/>
        <dbReference type="ChEBI" id="CHEBI:58332"/>
        <dbReference type="ChEBI" id="CHEBI:58608"/>
        <dbReference type="EC" id="2.7.7.41"/>
    </reaction>
</comment>
<feature type="transmembrane region" description="Helical" evidence="19">
    <location>
        <begin position="12"/>
        <end position="42"/>
    </location>
</feature>
<comment type="pathway">
    <text evidence="4">Lipid metabolism.</text>
</comment>
<evidence type="ECO:0000256" key="14">
    <source>
        <dbReference type="ARBA" id="ARBA00023098"/>
    </source>
</evidence>
<evidence type="ECO:0000256" key="3">
    <source>
        <dbReference type="ARBA" id="ARBA00005119"/>
    </source>
</evidence>
<keyword evidence="16" id="KW-0594">Phospholipid biosynthesis</keyword>
<keyword evidence="11 18" id="KW-0812">Transmembrane</keyword>
<dbReference type="PANTHER" id="PTHR46382">
    <property type="entry name" value="PHOSPHATIDATE CYTIDYLYLTRANSFERASE"/>
    <property type="match status" value="1"/>
</dbReference>
<evidence type="ECO:0000256" key="12">
    <source>
        <dbReference type="ARBA" id="ARBA00022695"/>
    </source>
</evidence>
<keyword evidence="21" id="KW-1185">Reference proteome</keyword>
<evidence type="ECO:0000256" key="6">
    <source>
        <dbReference type="ARBA" id="ARBA00012487"/>
    </source>
</evidence>
<dbReference type="GO" id="GO:0016024">
    <property type="term" value="P:CDP-diacylglycerol biosynthetic process"/>
    <property type="evidence" value="ECO:0007669"/>
    <property type="project" value="UniProtKB-UniPathway"/>
</dbReference>
<dbReference type="Proteomes" id="UP000035337">
    <property type="component" value="Chromosome"/>
</dbReference>
<keyword evidence="8" id="KW-1003">Cell membrane</keyword>
<feature type="transmembrane region" description="Helical" evidence="19">
    <location>
        <begin position="129"/>
        <end position="151"/>
    </location>
</feature>
<accession>A0A0G3WH43</accession>
<feature type="transmembrane region" description="Helical" evidence="19">
    <location>
        <begin position="54"/>
        <end position="72"/>
    </location>
</feature>
<protein>
    <recommendedName>
        <fullName evidence="7 18">Phosphatidate cytidylyltransferase</fullName>
        <ecNumber evidence="6 18">2.7.7.41</ecNumber>
    </recommendedName>
</protein>
<evidence type="ECO:0000256" key="10">
    <source>
        <dbReference type="ARBA" id="ARBA00022679"/>
    </source>
</evidence>
<feature type="transmembrane region" description="Helical" evidence="19">
    <location>
        <begin position="172"/>
        <end position="191"/>
    </location>
</feature>
<dbReference type="PATRIC" id="fig|1408281.3.peg.284"/>
<reference evidence="20 21" key="1">
    <citation type="submission" date="2014-09" db="EMBL/GenBank/DDBJ databases">
        <title>Complete genome sequence of Endomicrobium proavitum.</title>
        <authorList>
            <person name="Zheng H."/>
        </authorList>
    </citation>
    <scope>NUCLEOTIDE SEQUENCE [LARGE SCALE GENOMIC DNA]</scope>
    <source>
        <strain evidence="20 21">Rsa215</strain>
    </source>
</reference>
<proteinExistence type="inferred from homology"/>
<evidence type="ECO:0000256" key="19">
    <source>
        <dbReference type="SAM" id="Phobius"/>
    </source>
</evidence>
<evidence type="ECO:0000256" key="17">
    <source>
        <dbReference type="ARBA" id="ARBA00023264"/>
    </source>
</evidence>
<dbReference type="KEGG" id="epo:Epro_0274"/>
<dbReference type="InterPro" id="IPR000374">
    <property type="entry name" value="PC_trans"/>
</dbReference>
<dbReference type="UniPathway" id="UPA00557">
    <property type="reaction ID" value="UER00614"/>
</dbReference>
<dbReference type="GO" id="GO:0005886">
    <property type="term" value="C:plasma membrane"/>
    <property type="evidence" value="ECO:0007669"/>
    <property type="project" value="UniProtKB-SubCell"/>
</dbReference>
<evidence type="ECO:0000256" key="2">
    <source>
        <dbReference type="ARBA" id="ARBA00004651"/>
    </source>
</evidence>
<keyword evidence="12 18" id="KW-0548">Nucleotidyltransferase</keyword>
<feature type="transmembrane region" description="Helical" evidence="19">
    <location>
        <begin position="78"/>
        <end position="93"/>
    </location>
</feature>
<keyword evidence="14" id="KW-0443">Lipid metabolism</keyword>
<sequence length="263" mass="29434">MLLKRILTAVVGIPIIFTCIYFGGLLFFILMFAVSFFCVLEYLTILKKYNPHKILSLIMGALFFAFLCYGQYGDKVAISALCMLLILFALEVFKGKVNMCLTRISVSFLGAFFLPLSLAYMFYLRELYYGLELIFAIFVTVWILDTAAFAAGKNFGKHKLSKNVSPKKTVEGAIAGVVFGIITFTACRYIFMSYYLTVSQAVVLGAVISVVGQFSDLAESLIKRDGKIKDSGKTIPGHGGFLDRFDSYIFIAPAVYYCLYFFK</sequence>
<keyword evidence="10 18" id="KW-0808">Transferase</keyword>
<evidence type="ECO:0000313" key="21">
    <source>
        <dbReference type="Proteomes" id="UP000035337"/>
    </source>
</evidence>
<dbReference type="RefSeq" id="WP_052569887.1">
    <property type="nucleotide sequence ID" value="NZ_CP009498.1"/>
</dbReference>
<evidence type="ECO:0000256" key="18">
    <source>
        <dbReference type="RuleBase" id="RU003938"/>
    </source>
</evidence>
<evidence type="ECO:0000256" key="8">
    <source>
        <dbReference type="ARBA" id="ARBA00022475"/>
    </source>
</evidence>
<evidence type="ECO:0000256" key="5">
    <source>
        <dbReference type="ARBA" id="ARBA00010185"/>
    </source>
</evidence>
<dbReference type="EC" id="2.7.7.41" evidence="6 18"/>
<keyword evidence="17" id="KW-1208">Phospholipid metabolism</keyword>
<feature type="transmembrane region" description="Helical" evidence="19">
    <location>
        <begin position="100"/>
        <end position="123"/>
    </location>
</feature>
<dbReference type="PROSITE" id="PS01315">
    <property type="entry name" value="CDS"/>
    <property type="match status" value="1"/>
</dbReference>
<keyword evidence="15 19" id="KW-0472">Membrane</keyword>
<evidence type="ECO:0000256" key="15">
    <source>
        <dbReference type="ARBA" id="ARBA00023136"/>
    </source>
</evidence>
<comment type="similarity">
    <text evidence="5 18">Belongs to the CDS family.</text>
</comment>
<comment type="subcellular location">
    <subcellularLocation>
        <location evidence="2">Cell membrane</location>
        <topology evidence="2">Multi-pass membrane protein</topology>
    </subcellularLocation>
</comment>
<evidence type="ECO:0000256" key="16">
    <source>
        <dbReference type="ARBA" id="ARBA00023209"/>
    </source>
</evidence>
<evidence type="ECO:0000256" key="13">
    <source>
        <dbReference type="ARBA" id="ARBA00022989"/>
    </source>
</evidence>
<evidence type="ECO:0000256" key="11">
    <source>
        <dbReference type="ARBA" id="ARBA00022692"/>
    </source>
</evidence>
<name>A0A0G3WH43_9BACT</name>
<keyword evidence="9" id="KW-0444">Lipid biosynthesis</keyword>
<comment type="pathway">
    <text evidence="3 18">Phospholipid metabolism; CDP-diacylglycerol biosynthesis; CDP-diacylglycerol from sn-glycerol 3-phosphate: step 3/3.</text>
</comment>
<evidence type="ECO:0000256" key="9">
    <source>
        <dbReference type="ARBA" id="ARBA00022516"/>
    </source>
</evidence>
<gene>
    <name evidence="20" type="primary">cdsA</name>
    <name evidence="20" type="ORF">Epro_0274</name>
</gene>
<dbReference type="OrthoDB" id="9799199at2"/>
<organism evidence="20 21">
    <name type="scientific">Endomicrobium proavitum</name>
    <dbReference type="NCBI Taxonomy" id="1408281"/>
    <lineage>
        <taxon>Bacteria</taxon>
        <taxon>Pseudomonadati</taxon>
        <taxon>Elusimicrobiota</taxon>
        <taxon>Endomicrobiia</taxon>
        <taxon>Endomicrobiales</taxon>
        <taxon>Endomicrobiaceae</taxon>
        <taxon>Endomicrobium</taxon>
    </lineage>
</organism>
<evidence type="ECO:0000256" key="4">
    <source>
        <dbReference type="ARBA" id="ARBA00005189"/>
    </source>
</evidence>
<evidence type="ECO:0000256" key="1">
    <source>
        <dbReference type="ARBA" id="ARBA00001698"/>
    </source>
</evidence>
<dbReference type="AlphaFoldDB" id="A0A0G3WH43"/>
<evidence type="ECO:0000256" key="7">
    <source>
        <dbReference type="ARBA" id="ARBA00019373"/>
    </source>
</evidence>
<evidence type="ECO:0000313" key="20">
    <source>
        <dbReference type="EMBL" id="AKL97653.1"/>
    </source>
</evidence>
<dbReference type="GO" id="GO:0004605">
    <property type="term" value="F:phosphatidate cytidylyltransferase activity"/>
    <property type="evidence" value="ECO:0007669"/>
    <property type="project" value="UniProtKB-EC"/>
</dbReference>
<dbReference type="STRING" id="1408281.Epro_0274"/>